<accession>A0A0F4YNL4</accession>
<feature type="non-terminal residue" evidence="1">
    <location>
        <position position="1"/>
    </location>
</feature>
<dbReference type="GeneID" id="25319095"/>
<dbReference type="RefSeq" id="XP_013325835.1">
    <property type="nucleotide sequence ID" value="XM_013470381.1"/>
</dbReference>
<comment type="caution">
    <text evidence="1">The sequence shown here is derived from an EMBL/GenBank/DDBJ whole genome shotgun (WGS) entry which is preliminary data.</text>
</comment>
<dbReference type="AlphaFoldDB" id="A0A0F4YNL4"/>
<gene>
    <name evidence="1" type="ORF">T310_6813</name>
</gene>
<keyword evidence="2" id="KW-1185">Reference proteome</keyword>
<name>A0A0F4YNL4_RASE3</name>
<protein>
    <recommendedName>
        <fullName evidence="3">F-box domain-containing protein</fullName>
    </recommendedName>
</protein>
<proteinExistence type="predicted"/>
<dbReference type="EMBL" id="LASV01000368">
    <property type="protein sequence ID" value="KKA19223.1"/>
    <property type="molecule type" value="Genomic_DNA"/>
</dbReference>
<evidence type="ECO:0008006" key="3">
    <source>
        <dbReference type="Google" id="ProtNLM"/>
    </source>
</evidence>
<organism evidence="1 2">
    <name type="scientific">Rasamsonia emersonii (strain ATCC 16479 / CBS 393.64 / IMI 116815)</name>
    <dbReference type="NCBI Taxonomy" id="1408163"/>
    <lineage>
        <taxon>Eukaryota</taxon>
        <taxon>Fungi</taxon>
        <taxon>Dikarya</taxon>
        <taxon>Ascomycota</taxon>
        <taxon>Pezizomycotina</taxon>
        <taxon>Eurotiomycetes</taxon>
        <taxon>Eurotiomycetidae</taxon>
        <taxon>Eurotiales</taxon>
        <taxon>Trichocomaceae</taxon>
        <taxon>Rasamsonia</taxon>
    </lineage>
</organism>
<reference evidence="1 2" key="1">
    <citation type="submission" date="2015-04" db="EMBL/GenBank/DDBJ databases">
        <authorList>
            <person name="Heijne W.H."/>
            <person name="Fedorova N.D."/>
            <person name="Nierman W.C."/>
            <person name="Vollebregt A.W."/>
            <person name="Zhao Z."/>
            <person name="Wu L."/>
            <person name="Kumar M."/>
            <person name="Stam H."/>
            <person name="van den Berg M.A."/>
            <person name="Pel H.J."/>
        </authorList>
    </citation>
    <scope>NUCLEOTIDE SEQUENCE [LARGE SCALE GENOMIC DNA]</scope>
    <source>
        <strain evidence="1 2">CBS 393.64</strain>
    </source>
</reference>
<evidence type="ECO:0000313" key="2">
    <source>
        <dbReference type="Proteomes" id="UP000053958"/>
    </source>
</evidence>
<dbReference type="Proteomes" id="UP000053958">
    <property type="component" value="Unassembled WGS sequence"/>
</dbReference>
<sequence length="137" mass="15629">IKNSALTSRMDVGADVVHCEDCIKQCIFYSIYHSILFCVPILLPRSSLLLRSDLVCLSGLNNIDNVPCRLLHPLYLHLLSFNLCDIQDSQTTKKMKFDRLEDLIVPCKMSLDTIPPEIYQMILKEVNTLSCVRTIDL</sequence>
<evidence type="ECO:0000313" key="1">
    <source>
        <dbReference type="EMBL" id="KKA19223.1"/>
    </source>
</evidence>